<gene>
    <name evidence="3" type="ORF">CAMGR0001_1799</name>
</gene>
<reference evidence="3 4" key="1">
    <citation type="submission" date="2009-07" db="EMBL/GenBank/DDBJ databases">
        <authorList>
            <person name="Madupu R."/>
            <person name="Sebastian Y."/>
            <person name="Durkin A.S."/>
            <person name="Torralba M."/>
            <person name="Methe B."/>
            <person name="Sutton G.G."/>
            <person name="Strausberg R.L."/>
            <person name="Nelson K.E."/>
        </authorList>
    </citation>
    <scope>NUCLEOTIDE SEQUENCE [LARGE SCALE GENOMIC DNA]</scope>
    <source>
        <strain evidence="3 4">RM3268</strain>
    </source>
</reference>
<keyword evidence="2" id="KW-0812">Transmembrane</keyword>
<keyword evidence="4" id="KW-1185">Reference proteome</keyword>
<evidence type="ECO:0000313" key="4">
    <source>
        <dbReference type="Proteomes" id="UP000005709"/>
    </source>
</evidence>
<accession>C8PK89</accession>
<dbReference type="AlphaFoldDB" id="C8PK89"/>
<evidence type="ECO:0000256" key="1">
    <source>
        <dbReference type="SAM" id="Coils"/>
    </source>
</evidence>
<evidence type="ECO:0000313" key="3">
    <source>
        <dbReference type="EMBL" id="EEV16783.1"/>
    </source>
</evidence>
<dbReference type="Proteomes" id="UP000005709">
    <property type="component" value="Unassembled WGS sequence"/>
</dbReference>
<dbReference type="EMBL" id="ACYG01000028">
    <property type="protein sequence ID" value="EEV16783.1"/>
    <property type="molecule type" value="Genomic_DNA"/>
</dbReference>
<organism evidence="3 4">
    <name type="scientific">Campylobacter gracilis RM3268</name>
    <dbReference type="NCBI Taxonomy" id="553220"/>
    <lineage>
        <taxon>Bacteria</taxon>
        <taxon>Pseudomonadati</taxon>
        <taxon>Campylobacterota</taxon>
        <taxon>Epsilonproteobacteria</taxon>
        <taxon>Campylobacterales</taxon>
        <taxon>Campylobacteraceae</taxon>
        <taxon>Campylobacter</taxon>
    </lineage>
</organism>
<name>C8PK89_9BACT</name>
<keyword evidence="2" id="KW-1133">Transmembrane helix</keyword>
<keyword evidence="2" id="KW-0472">Membrane</keyword>
<keyword evidence="1" id="KW-0175">Coiled coil</keyword>
<feature type="coiled-coil region" evidence="1">
    <location>
        <begin position="48"/>
        <end position="85"/>
    </location>
</feature>
<evidence type="ECO:0000256" key="2">
    <source>
        <dbReference type="SAM" id="Phobius"/>
    </source>
</evidence>
<protein>
    <submittedName>
        <fullName evidence="3">Uncharacterized protein</fullName>
    </submittedName>
</protein>
<sequence>MSRLKQPILKFHKISAIMRPILNFKEFYMKIVPWIIIVFMIYLIYYFISRSEKRLNTLEKRLNKIEENLSELKKATEANRLLIEEAKLDSEDDAKEQE</sequence>
<proteinExistence type="predicted"/>
<comment type="caution">
    <text evidence="3">The sequence shown here is derived from an EMBL/GenBank/DDBJ whole genome shotgun (WGS) entry which is preliminary data.</text>
</comment>
<feature type="transmembrane region" description="Helical" evidence="2">
    <location>
        <begin position="27"/>
        <end position="48"/>
    </location>
</feature>